<sequence>MLSCFTLSSFSHFELDMTRRHLPNDDDISAFRQALQAAGVRRIAHNQADPGKPKRNDEAQQARRNAAVQNSTVQASGRTSDGRVEAVRPSEYLEFSVPDLPWRTFSQLKRGQTEWQAGLDLHGYTLEEARAELESFLRDASSQGLRCVLVVHGKAWGTTSDFPVLKSHTNTWLREWPGVLAFCSAIDIDGGTGAVYILLRKRGA</sequence>
<comment type="caution">
    <text evidence="3">The sequence shown here is derived from an EMBL/GenBank/DDBJ whole genome shotgun (WGS) entry which is preliminary data.</text>
</comment>
<accession>A0A1R4HUC8</accession>
<evidence type="ECO:0000313" key="4">
    <source>
        <dbReference type="Proteomes" id="UP000196331"/>
    </source>
</evidence>
<dbReference type="PROSITE" id="PS50828">
    <property type="entry name" value="SMR"/>
    <property type="match status" value="1"/>
</dbReference>
<dbReference type="Proteomes" id="UP000196331">
    <property type="component" value="Unassembled WGS sequence"/>
</dbReference>
<reference evidence="3 4" key="1">
    <citation type="submission" date="2017-02" db="EMBL/GenBank/DDBJ databases">
        <authorList>
            <person name="Dridi B."/>
        </authorList>
    </citation>
    <scope>NUCLEOTIDE SEQUENCE [LARGE SCALE GENOMIC DNA]</scope>
    <source>
        <strain evidence="3 4">JB380</strain>
    </source>
</reference>
<dbReference type="Pfam" id="PF01713">
    <property type="entry name" value="Smr"/>
    <property type="match status" value="1"/>
</dbReference>
<gene>
    <name evidence="3" type="ORF">CZ787_05175</name>
</gene>
<evidence type="ECO:0000256" key="1">
    <source>
        <dbReference type="SAM" id="MobiDB-lite"/>
    </source>
</evidence>
<dbReference type="InterPro" id="IPR002625">
    <property type="entry name" value="Smr_dom"/>
</dbReference>
<proteinExistence type="predicted"/>
<feature type="compositionally biased region" description="Basic and acidic residues" evidence="1">
    <location>
        <begin position="51"/>
        <end position="61"/>
    </location>
</feature>
<dbReference type="EMBL" id="FUKM01000017">
    <property type="protein sequence ID" value="SJN11098.1"/>
    <property type="molecule type" value="Genomic_DNA"/>
</dbReference>
<dbReference type="AlphaFoldDB" id="A0A1R4HUC8"/>
<organism evidence="3 4">
    <name type="scientific">Halomonas citrativorans</name>
    <dbReference type="NCBI Taxonomy" id="2742612"/>
    <lineage>
        <taxon>Bacteria</taxon>
        <taxon>Pseudomonadati</taxon>
        <taxon>Pseudomonadota</taxon>
        <taxon>Gammaproteobacteria</taxon>
        <taxon>Oceanospirillales</taxon>
        <taxon>Halomonadaceae</taxon>
        <taxon>Halomonas</taxon>
    </lineage>
</organism>
<dbReference type="InterPro" id="IPR036063">
    <property type="entry name" value="Smr_dom_sf"/>
</dbReference>
<dbReference type="Gene3D" id="3.30.1370.110">
    <property type="match status" value="1"/>
</dbReference>
<evidence type="ECO:0000313" key="3">
    <source>
        <dbReference type="EMBL" id="SJN11098.1"/>
    </source>
</evidence>
<evidence type="ECO:0000259" key="2">
    <source>
        <dbReference type="PROSITE" id="PS50828"/>
    </source>
</evidence>
<name>A0A1R4HUC8_9GAMM</name>
<dbReference type="PANTHER" id="PTHR35562:SF2">
    <property type="entry name" value="DNA ENDONUCLEASE SMRA-RELATED"/>
    <property type="match status" value="1"/>
</dbReference>
<dbReference type="SUPFAM" id="SSF160443">
    <property type="entry name" value="SMR domain-like"/>
    <property type="match status" value="1"/>
</dbReference>
<feature type="domain" description="Smr" evidence="2">
    <location>
        <begin position="119"/>
        <end position="200"/>
    </location>
</feature>
<dbReference type="GO" id="GO:0004520">
    <property type="term" value="F:DNA endonuclease activity"/>
    <property type="evidence" value="ECO:0007669"/>
    <property type="project" value="TreeGrafter"/>
</dbReference>
<feature type="region of interest" description="Disordered" evidence="1">
    <location>
        <begin position="43"/>
        <end position="85"/>
    </location>
</feature>
<protein>
    <submittedName>
        <fullName evidence="3">Smr protein/MutS2</fullName>
    </submittedName>
</protein>
<dbReference type="SMART" id="SM00463">
    <property type="entry name" value="SMR"/>
    <property type="match status" value="1"/>
</dbReference>
<dbReference type="PANTHER" id="PTHR35562">
    <property type="entry name" value="DNA ENDONUCLEASE SMRA-RELATED"/>
    <property type="match status" value="1"/>
</dbReference>